<dbReference type="InterPro" id="IPR033469">
    <property type="entry name" value="CYTH-like_dom_sf"/>
</dbReference>
<dbReference type="EMBL" id="VMRY01000024">
    <property type="protein sequence ID" value="TVT56306.1"/>
    <property type="molecule type" value="Genomic_DNA"/>
</dbReference>
<dbReference type="PANTHER" id="PTHR40114">
    <property type="entry name" value="SLR0698 PROTEIN"/>
    <property type="match status" value="1"/>
</dbReference>
<name>A0A558D5K9_9GAMM</name>
<evidence type="ECO:0000256" key="1">
    <source>
        <dbReference type="PIRSR" id="PIRSR016487-1"/>
    </source>
</evidence>
<dbReference type="InterPro" id="IPR012042">
    <property type="entry name" value="NeuTTM/CthTTM-like"/>
</dbReference>
<evidence type="ECO:0000313" key="3">
    <source>
        <dbReference type="EMBL" id="TVT56306.1"/>
    </source>
</evidence>
<dbReference type="Proteomes" id="UP000317355">
    <property type="component" value="Unassembled WGS sequence"/>
</dbReference>
<dbReference type="STRING" id="1543721.AAY24_03925"/>
<accession>A0A558D5K9</accession>
<dbReference type="InterPro" id="IPR023577">
    <property type="entry name" value="CYTH_domain"/>
</dbReference>
<organism evidence="3 4">
    <name type="scientific">Sedimenticola thiotaurini</name>
    <dbReference type="NCBI Taxonomy" id="1543721"/>
    <lineage>
        <taxon>Bacteria</taxon>
        <taxon>Pseudomonadati</taxon>
        <taxon>Pseudomonadota</taxon>
        <taxon>Gammaproteobacteria</taxon>
        <taxon>Chromatiales</taxon>
        <taxon>Sedimenticolaceae</taxon>
        <taxon>Sedimenticola</taxon>
    </lineage>
</organism>
<dbReference type="PIRSF" id="PIRSF016487">
    <property type="entry name" value="CYTH_UCP016487"/>
    <property type="match status" value="1"/>
</dbReference>
<dbReference type="Pfam" id="PF01928">
    <property type="entry name" value="CYTH"/>
    <property type="match status" value="1"/>
</dbReference>
<evidence type="ECO:0000313" key="4">
    <source>
        <dbReference type="Proteomes" id="UP000317355"/>
    </source>
</evidence>
<evidence type="ECO:0000259" key="2">
    <source>
        <dbReference type="PROSITE" id="PS51707"/>
    </source>
</evidence>
<comment type="caution">
    <text evidence="3">The sequence shown here is derived from an EMBL/GenBank/DDBJ whole genome shotgun (WGS) entry which is preliminary data.</text>
</comment>
<feature type="domain" description="CYTH" evidence="2">
    <location>
        <begin position="2"/>
        <end position="149"/>
    </location>
</feature>
<protein>
    <submittedName>
        <fullName evidence="3">CYTH domain-containing protein</fullName>
    </submittedName>
</protein>
<dbReference type="Gene3D" id="2.40.320.10">
    <property type="entry name" value="Hypothetical Protein Pfu-838710-001"/>
    <property type="match status" value="1"/>
</dbReference>
<dbReference type="PANTHER" id="PTHR40114:SF1">
    <property type="entry name" value="SLR0698 PROTEIN"/>
    <property type="match status" value="1"/>
</dbReference>
<reference evidence="3 4" key="1">
    <citation type="submission" date="2019-07" db="EMBL/GenBank/DDBJ databases">
        <title>The pathways for chlorine oxyanion respiration interact through the shared metabolite chlorate.</title>
        <authorList>
            <person name="Barnum T.P."/>
            <person name="Cheng Y."/>
            <person name="Hill K.A."/>
            <person name="Lucas L.N."/>
            <person name="Carlson H.K."/>
            <person name="Coates J.D."/>
        </authorList>
    </citation>
    <scope>NUCLEOTIDE SEQUENCE [LARGE SCALE GENOMIC DNA]</scope>
    <source>
        <strain evidence="3">BK-3</strain>
    </source>
</reference>
<dbReference type="PROSITE" id="PS51707">
    <property type="entry name" value="CYTH"/>
    <property type="match status" value="1"/>
</dbReference>
<sequence>MAVEIERKFLVVNDKWRDYVVSESVLKQGYIANQANATVRIRVANGTAHLNIKSATKGITRAEYEYEIPVSDAEKILQEIAEQPFIDKTRYKVRCGANIWDLDLFAGENSGLVMAEIELTSEDETFELPEWVGEEVSDDPRYYNSCLVKKPFSTW</sequence>
<dbReference type="AlphaFoldDB" id="A0A558D5K9"/>
<proteinExistence type="predicted"/>
<gene>
    <name evidence="3" type="ORF">FHK82_07430</name>
</gene>
<dbReference type="SMART" id="SM01118">
    <property type="entry name" value="CYTH"/>
    <property type="match status" value="1"/>
</dbReference>
<feature type="active site" description="Proton acceptor" evidence="1">
    <location>
        <position position="30"/>
    </location>
</feature>
<dbReference type="CDD" id="cd07891">
    <property type="entry name" value="CYTH-like_CthTTM-like_1"/>
    <property type="match status" value="1"/>
</dbReference>
<dbReference type="SUPFAM" id="SSF55154">
    <property type="entry name" value="CYTH-like phosphatases"/>
    <property type="match status" value="1"/>
</dbReference>